<feature type="region of interest" description="Disordered" evidence="7">
    <location>
        <begin position="543"/>
        <end position="573"/>
    </location>
</feature>
<dbReference type="AlphaFoldDB" id="A0A7R9Y3H4"/>
<feature type="repeat" description="WD" evidence="6">
    <location>
        <begin position="301"/>
        <end position="342"/>
    </location>
</feature>
<evidence type="ECO:0000256" key="4">
    <source>
        <dbReference type="ARBA" id="ARBA00022737"/>
    </source>
</evidence>
<feature type="compositionally biased region" description="Basic and acidic residues" evidence="7">
    <location>
        <begin position="543"/>
        <end position="554"/>
    </location>
</feature>
<dbReference type="PROSITE" id="PS50294">
    <property type="entry name" value="WD_REPEATS_REGION"/>
    <property type="match status" value="1"/>
</dbReference>
<name>A0A7R9Y3H4_9VIRI</name>
<feature type="domain" description="BING4 C-terminal" evidence="8">
    <location>
        <begin position="382"/>
        <end position="462"/>
    </location>
</feature>
<proteinExistence type="predicted"/>
<evidence type="ECO:0000256" key="2">
    <source>
        <dbReference type="ARBA" id="ARBA00022552"/>
    </source>
</evidence>
<feature type="compositionally biased region" description="Basic residues" evidence="7">
    <location>
        <begin position="504"/>
        <end position="520"/>
    </location>
</feature>
<organism evidence="9">
    <name type="scientific">Prasinoderma coloniale</name>
    <dbReference type="NCBI Taxonomy" id="156133"/>
    <lineage>
        <taxon>Eukaryota</taxon>
        <taxon>Viridiplantae</taxon>
        <taxon>Prasinodermophyta</taxon>
        <taxon>Prasinodermophyceae</taxon>
        <taxon>Prasinodermales</taxon>
        <taxon>Prasinodermaceae</taxon>
        <taxon>Prasinoderma</taxon>
    </lineage>
</organism>
<dbReference type="PROSITE" id="PS50082">
    <property type="entry name" value="WD_REPEATS_2"/>
    <property type="match status" value="1"/>
</dbReference>
<accession>A0A7R9Y3H4</accession>
<dbReference type="InterPro" id="IPR001680">
    <property type="entry name" value="WD40_rpt"/>
</dbReference>
<gene>
    <name evidence="9" type="ORF">PCOL08062_LOCUS8400</name>
</gene>
<keyword evidence="5" id="KW-0539">Nucleus</keyword>
<dbReference type="SUPFAM" id="SSF50978">
    <property type="entry name" value="WD40 repeat-like"/>
    <property type="match status" value="1"/>
</dbReference>
<dbReference type="InterPro" id="IPR015943">
    <property type="entry name" value="WD40/YVTN_repeat-like_dom_sf"/>
</dbReference>
<dbReference type="GO" id="GO:0000462">
    <property type="term" value="P:maturation of SSU-rRNA from tricistronic rRNA transcript (SSU-rRNA, 5.8S rRNA, LSU-rRNA)"/>
    <property type="evidence" value="ECO:0007669"/>
    <property type="project" value="TreeGrafter"/>
</dbReference>
<evidence type="ECO:0000256" key="7">
    <source>
        <dbReference type="SAM" id="MobiDB-lite"/>
    </source>
</evidence>
<dbReference type="InterPro" id="IPR012952">
    <property type="entry name" value="BING4_C_dom"/>
</dbReference>
<dbReference type="PANTHER" id="PTHR14085">
    <property type="entry name" value="WD-REPEAT PROTEIN BING4"/>
    <property type="match status" value="1"/>
</dbReference>
<dbReference type="Pfam" id="PF08149">
    <property type="entry name" value="BING4CT"/>
    <property type="match status" value="1"/>
</dbReference>
<keyword evidence="3 6" id="KW-0853">WD repeat</keyword>
<reference evidence="9" key="1">
    <citation type="submission" date="2021-01" db="EMBL/GenBank/DDBJ databases">
        <authorList>
            <person name="Corre E."/>
            <person name="Pelletier E."/>
            <person name="Niang G."/>
            <person name="Scheremetjew M."/>
            <person name="Finn R."/>
            <person name="Kale V."/>
            <person name="Holt S."/>
            <person name="Cochrane G."/>
            <person name="Meng A."/>
            <person name="Brown T."/>
            <person name="Cohen L."/>
        </authorList>
    </citation>
    <scope>NUCLEOTIDE SEQUENCE</scope>
    <source>
        <strain evidence="9">CCMP1413</strain>
    </source>
</reference>
<evidence type="ECO:0000313" key="9">
    <source>
        <dbReference type="EMBL" id="CAD8243980.1"/>
    </source>
</evidence>
<dbReference type="PROSITE" id="PS00678">
    <property type="entry name" value="WD_REPEATS_1"/>
    <property type="match status" value="1"/>
</dbReference>
<feature type="compositionally biased region" description="Gly residues" evidence="7">
    <location>
        <begin position="1"/>
        <end position="11"/>
    </location>
</feature>
<dbReference type="SMART" id="SM00320">
    <property type="entry name" value="WD40"/>
    <property type="match status" value="3"/>
</dbReference>
<dbReference type="FunFam" id="2.130.10.10:FF:000378">
    <property type="entry name" value="U3 small nucleolar RNA-associated protein 7"/>
    <property type="match status" value="1"/>
</dbReference>
<comment type="subcellular location">
    <subcellularLocation>
        <location evidence="1">Nucleus</location>
        <location evidence="1">Nucleolus</location>
    </subcellularLocation>
</comment>
<dbReference type="PANTHER" id="PTHR14085:SF3">
    <property type="entry name" value="WD REPEAT-CONTAINING PROTEIN 46"/>
    <property type="match status" value="1"/>
</dbReference>
<feature type="region of interest" description="Disordered" evidence="7">
    <location>
        <begin position="1"/>
        <end position="63"/>
    </location>
</feature>
<keyword evidence="4" id="KW-0677">Repeat</keyword>
<feature type="region of interest" description="Disordered" evidence="7">
    <location>
        <begin position="481"/>
        <end position="520"/>
    </location>
</feature>
<keyword evidence="2" id="KW-0698">rRNA processing</keyword>
<feature type="compositionally biased region" description="Basic and acidic residues" evidence="7">
    <location>
        <begin position="494"/>
        <end position="503"/>
    </location>
</feature>
<protein>
    <recommendedName>
        <fullName evidence="8">BING4 C-terminal domain-containing protein</fullName>
    </recommendedName>
</protein>
<evidence type="ECO:0000256" key="1">
    <source>
        <dbReference type="ARBA" id="ARBA00004604"/>
    </source>
</evidence>
<evidence type="ECO:0000259" key="8">
    <source>
        <dbReference type="SMART" id="SM01033"/>
    </source>
</evidence>
<evidence type="ECO:0000256" key="3">
    <source>
        <dbReference type="ARBA" id="ARBA00022574"/>
    </source>
</evidence>
<evidence type="ECO:0000256" key="6">
    <source>
        <dbReference type="PROSITE-ProRule" id="PRU00221"/>
    </source>
</evidence>
<sequence length="573" mass="63138">MAAGGTDGGAQGASPESERAPTRAERQAAATVSAKKRKASLDAATKATAREKYARAPGDAKGVTTAKMRDKKLKGQVKSQEKKFAAAARQAALIERWLLPSEAGSLEADGPLERTWRFKQDDIRAAVDRASARKAFELTLQGGPYRVDLTRSGRYALLAGHKGQLAVMDWSRHHAVTELDVRETVHDGVFLHNERFFAAAQRKYTYIYDQRGIEIHCLKKHAGATRLTFLPHHYLLASVGSKGVLTYQDTTCGEVVAQHRTKSGACGCLALNPWNQVSVLGHQNGTVSLWTPNMPAAVAKVLTHRGNVLAAAVDPHGRYLVTAGIDRQVAVWDVRTYAKLHAYQVPTPATALEVSQRGVLALAYGPHVQLWKDALVEKAQAPYLRHSYPGRGAIHDVAFVPYEDVLFCGHGSGAGTVLAPGVGEPNFDSFVANPYETKKQRREQEVHQLLDKLPPKTIQLDPDRIGTVQKEAKEEQIERQRAAAEANRSTNVKRKTEEQDTKTKRVKGRNRASRRFKRKQQNVVDVARFQAEAKAEALVKKAEREKEALKERQQRQAGAMGDSAALSKLWGKR</sequence>
<dbReference type="InterPro" id="IPR040315">
    <property type="entry name" value="WDR46/Utp7"/>
</dbReference>
<feature type="compositionally biased region" description="Basic and acidic residues" evidence="7">
    <location>
        <begin position="16"/>
        <end position="26"/>
    </location>
</feature>
<dbReference type="InterPro" id="IPR019775">
    <property type="entry name" value="WD40_repeat_CS"/>
</dbReference>
<evidence type="ECO:0000256" key="5">
    <source>
        <dbReference type="ARBA" id="ARBA00023242"/>
    </source>
</evidence>
<dbReference type="Pfam" id="PF00400">
    <property type="entry name" value="WD40"/>
    <property type="match status" value="1"/>
</dbReference>
<dbReference type="InterPro" id="IPR036322">
    <property type="entry name" value="WD40_repeat_dom_sf"/>
</dbReference>
<dbReference type="GO" id="GO:0030686">
    <property type="term" value="C:90S preribosome"/>
    <property type="evidence" value="ECO:0007669"/>
    <property type="project" value="TreeGrafter"/>
</dbReference>
<dbReference type="SMART" id="SM01033">
    <property type="entry name" value="BING4CT"/>
    <property type="match status" value="1"/>
</dbReference>
<dbReference type="EMBL" id="HBDZ01011025">
    <property type="protein sequence ID" value="CAD8243980.1"/>
    <property type="molecule type" value="Transcribed_RNA"/>
</dbReference>
<dbReference type="Gene3D" id="2.130.10.10">
    <property type="entry name" value="YVTN repeat-like/Quinoprotein amine dehydrogenase"/>
    <property type="match status" value="1"/>
</dbReference>
<dbReference type="GO" id="GO:0032040">
    <property type="term" value="C:small-subunit processome"/>
    <property type="evidence" value="ECO:0007669"/>
    <property type="project" value="TreeGrafter"/>
</dbReference>